<dbReference type="SMART" id="SM00382">
    <property type="entry name" value="AAA"/>
    <property type="match status" value="1"/>
</dbReference>
<evidence type="ECO:0000259" key="7">
    <source>
        <dbReference type="PROSITE" id="PS50893"/>
    </source>
</evidence>
<dbReference type="InterPro" id="IPR015854">
    <property type="entry name" value="ABC_transpr_LolD-like"/>
</dbReference>
<evidence type="ECO:0000256" key="3">
    <source>
        <dbReference type="ARBA" id="ARBA00022741"/>
    </source>
</evidence>
<gene>
    <name evidence="8" type="ORF">HMPREF1218_1772</name>
</gene>
<keyword evidence="2" id="KW-1003">Cell membrane</keyword>
<dbReference type="GO" id="GO:0005524">
    <property type="term" value="F:ATP binding"/>
    <property type="evidence" value="ECO:0007669"/>
    <property type="project" value="UniProtKB-KW"/>
</dbReference>
<dbReference type="PROSITE" id="PS00211">
    <property type="entry name" value="ABC_TRANSPORTER_1"/>
    <property type="match status" value="1"/>
</dbReference>
<dbReference type="InterPro" id="IPR003593">
    <property type="entry name" value="AAA+_ATPase"/>
</dbReference>
<dbReference type="PANTHER" id="PTHR24220:SF86">
    <property type="entry name" value="ABC TRANSPORTER ABCH.1"/>
    <property type="match status" value="1"/>
</dbReference>
<evidence type="ECO:0000256" key="5">
    <source>
        <dbReference type="ARBA" id="ARBA00022967"/>
    </source>
</evidence>
<organism evidence="8 9">
    <name type="scientific">Hoylesella pleuritidis F0068</name>
    <dbReference type="NCBI Taxonomy" id="1081904"/>
    <lineage>
        <taxon>Bacteria</taxon>
        <taxon>Pseudomonadati</taxon>
        <taxon>Bacteroidota</taxon>
        <taxon>Bacteroidia</taxon>
        <taxon>Bacteroidales</taxon>
        <taxon>Prevotellaceae</taxon>
        <taxon>Hoylesella</taxon>
    </lineage>
</organism>
<dbReference type="GO" id="GO:0022857">
    <property type="term" value="F:transmembrane transporter activity"/>
    <property type="evidence" value="ECO:0007669"/>
    <property type="project" value="TreeGrafter"/>
</dbReference>
<dbReference type="Gene3D" id="3.40.50.300">
    <property type="entry name" value="P-loop containing nucleotide triphosphate hydrolases"/>
    <property type="match status" value="1"/>
</dbReference>
<keyword evidence="4 8" id="KW-0067">ATP-binding</keyword>
<sequence>MINIQGITKSFGALQVLKGIDLHIDKGEVVSIVGPSGAGKTTLLQIIGTLDRPNSGSIEVNGIDICSLNTKKLSDFRNRNIGFVFQFHQLLPEFSALENVMIPAFIGGIGKSEAKERAKELLAFMGLSDRIHHKPNELSGGEKQRVAVARALINNPAVILADEPSGSLDTQNKAELHRLFFDLRDKFGQTFVIVTHDEELANITDRTIHLKDGMIVDTDTPTRTPLPECETSEIEK</sequence>
<dbReference type="PATRIC" id="fig|1081904.3.peg.1861"/>
<dbReference type="FunFam" id="3.40.50.300:FF:000230">
    <property type="entry name" value="Lipoprotein-releasing system ATP-binding protein LolD"/>
    <property type="match status" value="1"/>
</dbReference>
<evidence type="ECO:0000256" key="1">
    <source>
        <dbReference type="ARBA" id="ARBA00022448"/>
    </source>
</evidence>
<dbReference type="RefSeq" id="WP_021584435.1">
    <property type="nucleotide sequence ID" value="NZ_AWET01000042.1"/>
</dbReference>
<reference evidence="8 9" key="1">
    <citation type="submission" date="2013-08" db="EMBL/GenBank/DDBJ databases">
        <authorList>
            <person name="Durkin A.S."/>
            <person name="Haft D.R."/>
            <person name="McCorrison J."/>
            <person name="Torralba M."/>
            <person name="Gillis M."/>
            <person name="Haft D.H."/>
            <person name="Methe B."/>
            <person name="Sutton G."/>
            <person name="Nelson K.E."/>
        </authorList>
    </citation>
    <scope>NUCLEOTIDE SEQUENCE [LARGE SCALE GENOMIC DNA]</scope>
    <source>
        <strain evidence="8 9">F0068</strain>
    </source>
</reference>
<keyword evidence="5" id="KW-1278">Translocase</keyword>
<name>U2L4J3_9BACT</name>
<dbReference type="InterPro" id="IPR017871">
    <property type="entry name" value="ABC_transporter-like_CS"/>
</dbReference>
<feature type="domain" description="ABC transporter" evidence="7">
    <location>
        <begin position="2"/>
        <end position="236"/>
    </location>
</feature>
<evidence type="ECO:0000256" key="4">
    <source>
        <dbReference type="ARBA" id="ARBA00022840"/>
    </source>
</evidence>
<dbReference type="PANTHER" id="PTHR24220">
    <property type="entry name" value="IMPORT ATP-BINDING PROTEIN"/>
    <property type="match status" value="1"/>
</dbReference>
<dbReference type="InterPro" id="IPR027417">
    <property type="entry name" value="P-loop_NTPase"/>
</dbReference>
<evidence type="ECO:0000256" key="2">
    <source>
        <dbReference type="ARBA" id="ARBA00022475"/>
    </source>
</evidence>
<dbReference type="PROSITE" id="PS50893">
    <property type="entry name" value="ABC_TRANSPORTER_2"/>
    <property type="match status" value="1"/>
</dbReference>
<dbReference type="AlphaFoldDB" id="U2L4J3"/>
<proteinExistence type="predicted"/>
<dbReference type="GO" id="GO:0005886">
    <property type="term" value="C:plasma membrane"/>
    <property type="evidence" value="ECO:0007669"/>
    <property type="project" value="TreeGrafter"/>
</dbReference>
<comment type="caution">
    <text evidence="8">The sequence shown here is derived from an EMBL/GenBank/DDBJ whole genome shotgun (WGS) entry which is preliminary data.</text>
</comment>
<keyword evidence="3" id="KW-0547">Nucleotide-binding</keyword>
<keyword evidence="1" id="KW-0813">Transport</keyword>
<dbReference type="GO" id="GO:0089705">
    <property type="term" value="P:protein localization to outer membrane"/>
    <property type="evidence" value="ECO:0007669"/>
    <property type="project" value="UniProtKB-ARBA"/>
</dbReference>
<dbReference type="SUPFAM" id="SSF52540">
    <property type="entry name" value="P-loop containing nucleoside triphosphate hydrolases"/>
    <property type="match status" value="1"/>
</dbReference>
<dbReference type="GO" id="GO:0044874">
    <property type="term" value="P:lipoprotein localization to outer membrane"/>
    <property type="evidence" value="ECO:0007669"/>
    <property type="project" value="UniProtKB-ARBA"/>
</dbReference>
<protein>
    <submittedName>
        <fullName evidence="8">ABC transporter, ATP-binding protein</fullName>
    </submittedName>
</protein>
<dbReference type="CDD" id="cd03255">
    <property type="entry name" value="ABC_MJ0796_LolCDE_FtsE"/>
    <property type="match status" value="1"/>
</dbReference>
<keyword evidence="9" id="KW-1185">Reference proteome</keyword>
<dbReference type="EMBL" id="AWET01000042">
    <property type="protein sequence ID" value="ERJ99442.1"/>
    <property type="molecule type" value="Genomic_DNA"/>
</dbReference>
<accession>U2L4J3</accession>
<dbReference type="InterPro" id="IPR017911">
    <property type="entry name" value="MacB-like_ATP-bd"/>
</dbReference>
<dbReference type="Pfam" id="PF00005">
    <property type="entry name" value="ABC_tran"/>
    <property type="match status" value="1"/>
</dbReference>
<dbReference type="InterPro" id="IPR003439">
    <property type="entry name" value="ABC_transporter-like_ATP-bd"/>
</dbReference>
<dbReference type="Proteomes" id="UP000016600">
    <property type="component" value="Unassembled WGS sequence"/>
</dbReference>
<evidence type="ECO:0000256" key="6">
    <source>
        <dbReference type="ARBA" id="ARBA00023136"/>
    </source>
</evidence>
<evidence type="ECO:0000313" key="8">
    <source>
        <dbReference type="EMBL" id="ERJ99442.1"/>
    </source>
</evidence>
<evidence type="ECO:0000313" key="9">
    <source>
        <dbReference type="Proteomes" id="UP000016600"/>
    </source>
</evidence>
<keyword evidence="6" id="KW-0472">Membrane</keyword>
<dbReference type="GO" id="GO:0016887">
    <property type="term" value="F:ATP hydrolysis activity"/>
    <property type="evidence" value="ECO:0007669"/>
    <property type="project" value="InterPro"/>
</dbReference>